<gene>
    <name evidence="6" type="ORF">CURHAP_LOCUS38477</name>
    <name evidence="7" type="ORF">ORAREDHAP_LOCUS37826</name>
</gene>
<dbReference type="EMBL" id="CAEKKB010000006">
    <property type="protein sequence ID" value="CAB4313981.1"/>
    <property type="molecule type" value="Genomic_DNA"/>
</dbReference>
<reference evidence="9" key="1">
    <citation type="journal article" date="2020" name="Genome Biol.">
        <title>Gamete binning: chromosome-level and haplotype-resolved genome assembly enabled by high-throughput single-cell sequencing of gamete genomes.</title>
        <authorList>
            <person name="Campoy J.A."/>
            <person name="Sun H."/>
            <person name="Goel M."/>
            <person name="Jiao W.-B."/>
            <person name="Folz-Donahue K."/>
            <person name="Wang N."/>
            <person name="Rubio M."/>
            <person name="Liu C."/>
            <person name="Kukat C."/>
            <person name="Ruiz D."/>
            <person name="Huettel B."/>
            <person name="Schneeberger K."/>
        </authorList>
    </citation>
    <scope>NUCLEOTIDE SEQUENCE [LARGE SCALE GENOMIC DNA]</scope>
    <source>
        <strain evidence="9">cv. Rojo Pasion</strain>
    </source>
</reference>
<dbReference type="PANTHER" id="PTHR11064:SF189">
    <property type="entry name" value="NUCLEAR TRANSCRIPTION FACTOR Y SUBUNIT B-2"/>
    <property type="match status" value="1"/>
</dbReference>
<dbReference type="InterPro" id="IPR027113">
    <property type="entry name" value="Transc_fact_NFYB/HAP3"/>
</dbReference>
<dbReference type="CDD" id="cd22907">
    <property type="entry name" value="HFD_NFYB"/>
    <property type="match status" value="1"/>
</dbReference>
<sequence length="129" mass="14416">MKKSLPSNVKISKDAKETVQECVPEFISFITGKASYKCQREKRKTINGDDLPWAMKTTSRSTEAQGGAAAPPLAGNFQTLEDLQIQPAYVQTFQGPPHGIQVERDKLSNYAPYWLLKLSNYALIGFFMV</sequence>
<protein>
    <recommendedName>
        <fullName evidence="5">Transcription factor CBF/NF-Y/archaeal histone domain-containing protein</fullName>
    </recommendedName>
</protein>
<keyword evidence="3" id="KW-0804">Transcription</keyword>
<dbReference type="SUPFAM" id="SSF47113">
    <property type="entry name" value="Histone-fold"/>
    <property type="match status" value="1"/>
</dbReference>
<keyword evidence="2" id="KW-0805">Transcription regulation</keyword>
<dbReference type="GO" id="GO:0046982">
    <property type="term" value="F:protein heterodimerization activity"/>
    <property type="evidence" value="ECO:0007669"/>
    <property type="project" value="InterPro"/>
</dbReference>
<comment type="similarity">
    <text evidence="1">Belongs to the NFYB/HAP3 subunit family.</text>
</comment>
<dbReference type="Proteomes" id="UP000507245">
    <property type="component" value="Unassembled WGS sequence"/>
</dbReference>
<dbReference type="AlphaFoldDB" id="A0A6J5V5Z0"/>
<proteinExistence type="inferred from homology"/>
<dbReference type="InterPro" id="IPR003958">
    <property type="entry name" value="CBFA_NFYB_domain"/>
</dbReference>
<dbReference type="GO" id="GO:0001228">
    <property type="term" value="F:DNA-binding transcription activator activity, RNA polymerase II-specific"/>
    <property type="evidence" value="ECO:0007669"/>
    <property type="project" value="InterPro"/>
</dbReference>
<feature type="domain" description="Transcription factor CBF/NF-Y/archaeal histone" evidence="5">
    <location>
        <begin position="1"/>
        <end position="55"/>
    </location>
</feature>
<evidence type="ECO:0000256" key="3">
    <source>
        <dbReference type="ARBA" id="ARBA00023163"/>
    </source>
</evidence>
<dbReference type="PANTHER" id="PTHR11064">
    <property type="entry name" value="CCAAT-BINDING TRANSCRIPTION FACTOR-RELATED"/>
    <property type="match status" value="1"/>
</dbReference>
<dbReference type="Pfam" id="PF00808">
    <property type="entry name" value="CBFD_NFYB_HMF"/>
    <property type="match status" value="1"/>
</dbReference>
<evidence type="ECO:0000256" key="1">
    <source>
        <dbReference type="ARBA" id="ARBA00009053"/>
    </source>
</evidence>
<evidence type="ECO:0000256" key="2">
    <source>
        <dbReference type="ARBA" id="ARBA00023015"/>
    </source>
</evidence>
<evidence type="ECO:0000313" key="7">
    <source>
        <dbReference type="EMBL" id="CAB4313981.1"/>
    </source>
</evidence>
<evidence type="ECO:0000313" key="9">
    <source>
        <dbReference type="Proteomes" id="UP000507245"/>
    </source>
</evidence>
<dbReference type="InterPro" id="IPR009072">
    <property type="entry name" value="Histone-fold"/>
</dbReference>
<dbReference type="Proteomes" id="UP000507222">
    <property type="component" value="Unassembled WGS sequence"/>
</dbReference>
<dbReference type="PRINTS" id="PR00615">
    <property type="entry name" value="CCAATSUBUNTA"/>
</dbReference>
<name>A0A6J5V5Z0_PRUAR</name>
<dbReference type="GO" id="GO:0016602">
    <property type="term" value="C:CCAAT-binding factor complex"/>
    <property type="evidence" value="ECO:0007669"/>
    <property type="project" value="InterPro"/>
</dbReference>
<reference evidence="6 8" key="2">
    <citation type="submission" date="2020-05" db="EMBL/GenBank/DDBJ databases">
        <authorList>
            <person name="Campoy J."/>
            <person name="Schneeberger K."/>
            <person name="Spophaly S."/>
        </authorList>
    </citation>
    <scope>NUCLEOTIDE SEQUENCE [LARGE SCALE GENOMIC DNA]</scope>
    <source>
        <strain evidence="6">PruArmRojPasFocal</strain>
    </source>
</reference>
<dbReference type="Gene3D" id="1.10.20.10">
    <property type="entry name" value="Histone, subunit A"/>
    <property type="match status" value="1"/>
</dbReference>
<evidence type="ECO:0000256" key="4">
    <source>
        <dbReference type="SAM" id="MobiDB-lite"/>
    </source>
</evidence>
<dbReference type="GO" id="GO:0000978">
    <property type="term" value="F:RNA polymerase II cis-regulatory region sequence-specific DNA binding"/>
    <property type="evidence" value="ECO:0007669"/>
    <property type="project" value="TreeGrafter"/>
</dbReference>
<dbReference type="EMBL" id="CAEKDK010000006">
    <property type="protein sequence ID" value="CAB4283622.1"/>
    <property type="molecule type" value="Genomic_DNA"/>
</dbReference>
<accession>A0A6J5V5Z0</accession>
<keyword evidence="9" id="KW-1185">Reference proteome</keyword>
<feature type="region of interest" description="Disordered" evidence="4">
    <location>
        <begin position="49"/>
        <end position="71"/>
    </location>
</feature>
<organism evidence="6 8">
    <name type="scientific">Prunus armeniaca</name>
    <name type="common">Apricot</name>
    <name type="synonym">Armeniaca vulgaris</name>
    <dbReference type="NCBI Taxonomy" id="36596"/>
    <lineage>
        <taxon>Eukaryota</taxon>
        <taxon>Viridiplantae</taxon>
        <taxon>Streptophyta</taxon>
        <taxon>Embryophyta</taxon>
        <taxon>Tracheophyta</taxon>
        <taxon>Spermatophyta</taxon>
        <taxon>Magnoliopsida</taxon>
        <taxon>eudicotyledons</taxon>
        <taxon>Gunneridae</taxon>
        <taxon>Pentapetalae</taxon>
        <taxon>rosids</taxon>
        <taxon>fabids</taxon>
        <taxon>Rosales</taxon>
        <taxon>Rosaceae</taxon>
        <taxon>Amygdaloideae</taxon>
        <taxon>Amygdaleae</taxon>
        <taxon>Prunus</taxon>
    </lineage>
</organism>
<evidence type="ECO:0000313" key="8">
    <source>
        <dbReference type="Proteomes" id="UP000507222"/>
    </source>
</evidence>
<evidence type="ECO:0000313" key="6">
    <source>
        <dbReference type="EMBL" id="CAB4283622.1"/>
    </source>
</evidence>
<evidence type="ECO:0000259" key="5">
    <source>
        <dbReference type="Pfam" id="PF00808"/>
    </source>
</evidence>
<dbReference type="OrthoDB" id="386949at2759"/>